<proteinExistence type="predicted"/>
<keyword evidence="1" id="KW-0479">Metal-binding</keyword>
<keyword evidence="2 4" id="KW-0863">Zinc-finger</keyword>
<feature type="region of interest" description="Disordered" evidence="5">
    <location>
        <begin position="107"/>
        <end position="310"/>
    </location>
</feature>
<reference evidence="7 8" key="1">
    <citation type="submission" date="2023-08" db="EMBL/GenBank/DDBJ databases">
        <title>Black Yeasts Isolated from many extreme environments.</title>
        <authorList>
            <person name="Coleine C."/>
            <person name="Stajich J.E."/>
            <person name="Selbmann L."/>
        </authorList>
    </citation>
    <scope>NUCLEOTIDE SEQUENCE [LARGE SCALE GENOMIC DNA]</scope>
    <source>
        <strain evidence="7 8">CCFEE 5885</strain>
    </source>
</reference>
<gene>
    <name evidence="7" type="ORF">LTR24_007478</name>
</gene>
<dbReference type="InterPro" id="IPR017907">
    <property type="entry name" value="Znf_RING_CS"/>
</dbReference>
<evidence type="ECO:0000256" key="4">
    <source>
        <dbReference type="PROSITE-ProRule" id="PRU00175"/>
    </source>
</evidence>
<dbReference type="PANTHER" id="PTHR23041">
    <property type="entry name" value="RING FINGER DOMAIN-CONTAINING"/>
    <property type="match status" value="1"/>
</dbReference>
<dbReference type="PROSITE" id="PS00518">
    <property type="entry name" value="ZF_RING_1"/>
    <property type="match status" value="1"/>
</dbReference>
<keyword evidence="3" id="KW-0862">Zinc</keyword>
<evidence type="ECO:0000313" key="8">
    <source>
        <dbReference type="Proteomes" id="UP001345013"/>
    </source>
</evidence>
<dbReference type="EMBL" id="JAVRRG010000113">
    <property type="protein sequence ID" value="KAK5084180.1"/>
    <property type="molecule type" value="Genomic_DNA"/>
</dbReference>
<dbReference type="InterPro" id="IPR047134">
    <property type="entry name" value="RNF4"/>
</dbReference>
<comment type="caution">
    <text evidence="7">The sequence shown here is derived from an EMBL/GenBank/DDBJ whole genome shotgun (WGS) entry which is preliminary data.</text>
</comment>
<dbReference type="SMART" id="SM00184">
    <property type="entry name" value="RING"/>
    <property type="match status" value="1"/>
</dbReference>
<feature type="region of interest" description="Disordered" evidence="5">
    <location>
        <begin position="1"/>
        <end position="79"/>
    </location>
</feature>
<evidence type="ECO:0000256" key="1">
    <source>
        <dbReference type="ARBA" id="ARBA00022723"/>
    </source>
</evidence>
<evidence type="ECO:0000256" key="5">
    <source>
        <dbReference type="SAM" id="MobiDB-lite"/>
    </source>
</evidence>
<dbReference type="InterPro" id="IPR018957">
    <property type="entry name" value="Znf_C3HC4_RING-type"/>
</dbReference>
<protein>
    <recommendedName>
        <fullName evidence="6">RING-type domain-containing protein</fullName>
    </recommendedName>
</protein>
<dbReference type="PROSITE" id="PS50089">
    <property type="entry name" value="ZF_RING_2"/>
    <property type="match status" value="1"/>
</dbReference>
<name>A0ABR0K358_9EURO</name>
<evidence type="ECO:0000313" key="7">
    <source>
        <dbReference type="EMBL" id="KAK5084180.1"/>
    </source>
</evidence>
<dbReference type="PANTHER" id="PTHR23041:SF78">
    <property type="entry name" value="E3 UBIQUITIN-PROTEIN LIGASE RNF4"/>
    <property type="match status" value="1"/>
</dbReference>
<evidence type="ECO:0000256" key="2">
    <source>
        <dbReference type="ARBA" id="ARBA00022771"/>
    </source>
</evidence>
<feature type="domain" description="RING-type" evidence="6">
    <location>
        <begin position="365"/>
        <end position="419"/>
    </location>
</feature>
<dbReference type="Proteomes" id="UP001345013">
    <property type="component" value="Unassembled WGS sequence"/>
</dbReference>
<accession>A0ABR0K358</accession>
<dbReference type="Gene3D" id="3.30.40.10">
    <property type="entry name" value="Zinc/RING finger domain, C3HC4 (zinc finger)"/>
    <property type="match status" value="1"/>
</dbReference>
<feature type="region of interest" description="Disordered" evidence="5">
    <location>
        <begin position="490"/>
        <end position="527"/>
    </location>
</feature>
<feature type="compositionally biased region" description="Basic and acidic residues" evidence="5">
    <location>
        <begin position="216"/>
        <end position="230"/>
    </location>
</feature>
<dbReference type="InterPro" id="IPR013083">
    <property type="entry name" value="Znf_RING/FYVE/PHD"/>
</dbReference>
<sequence length="527" mass="58786">MPDYSSSSGAADPSPILEYRGSSDEEPSRPNRVTVLPLPYTSGHRQLPPLLPARSDFTLQSSRSTQDPERGRETLAPINYRETLRDVEEALHNADMALRNAREAFRSAGSGSGSAPHHNVVDLTNVSSDGSAEDSFMVQTRHPQDPSRGRSTIRAANSFNEPPYGPPPRTSHNVRGRTGDPAPEFSHPQSFRDFLEPNFNYQPIPPPFVNTHTHTHRTDSNSRRADETAVRRQAQARRSWERVERRNRQRAEQQAQRDTRERERPQRQEAPQRSRRGSNESNAPSISDISDYSLSSSSTDHQDSANITNETMNPIDLTAVDDGNTLTALLAKEQQEAVNAQNKLNPQQTTTPSGHTPTPLSGYKCAICMDSPTHATTTICGHLFCHRCIMDSLKWSEQLRRDEVGPGGRRNQGLCPVCRKPLLSKEVSVNSNSRATTGGVVGLEIKKIPRKQFETRKERDAFFEAVQEKGKQRAKTEEVLDIDAVKGENEENEKIKPLEMGVRKRKRATDTARSRSSVSIDSLFGSP</sequence>
<dbReference type="Pfam" id="PF00097">
    <property type="entry name" value="zf-C3HC4"/>
    <property type="match status" value="1"/>
</dbReference>
<evidence type="ECO:0000259" key="6">
    <source>
        <dbReference type="PROSITE" id="PS50089"/>
    </source>
</evidence>
<feature type="compositionally biased region" description="Low complexity" evidence="5">
    <location>
        <begin position="285"/>
        <end position="299"/>
    </location>
</feature>
<keyword evidence="8" id="KW-1185">Reference proteome</keyword>
<dbReference type="SUPFAM" id="SSF57850">
    <property type="entry name" value="RING/U-box"/>
    <property type="match status" value="1"/>
</dbReference>
<evidence type="ECO:0000256" key="3">
    <source>
        <dbReference type="ARBA" id="ARBA00022833"/>
    </source>
</evidence>
<organism evidence="7 8">
    <name type="scientific">Lithohypha guttulata</name>
    <dbReference type="NCBI Taxonomy" id="1690604"/>
    <lineage>
        <taxon>Eukaryota</taxon>
        <taxon>Fungi</taxon>
        <taxon>Dikarya</taxon>
        <taxon>Ascomycota</taxon>
        <taxon>Pezizomycotina</taxon>
        <taxon>Eurotiomycetes</taxon>
        <taxon>Chaetothyriomycetidae</taxon>
        <taxon>Chaetothyriales</taxon>
        <taxon>Trichomeriaceae</taxon>
        <taxon>Lithohypha</taxon>
    </lineage>
</organism>
<feature type="compositionally biased region" description="Basic and acidic residues" evidence="5">
    <location>
        <begin position="238"/>
        <end position="272"/>
    </location>
</feature>
<dbReference type="InterPro" id="IPR001841">
    <property type="entry name" value="Znf_RING"/>
</dbReference>